<dbReference type="STRING" id="3827.A0A1S2YGN1"/>
<dbReference type="KEGG" id="cam:101504618"/>
<dbReference type="AlphaFoldDB" id="A0A1S2YGN1"/>
<dbReference type="eggNOG" id="ENOG502RY22">
    <property type="taxonomic scope" value="Eukaryota"/>
</dbReference>
<evidence type="ECO:0000313" key="2">
    <source>
        <dbReference type="RefSeq" id="XP_004504228.2"/>
    </source>
</evidence>
<dbReference type="PANTHER" id="PTHR47867:SF1">
    <property type="entry name" value="ADENINE NUCLEOTIDE ALPHA HYDROLASES-LIKE SUPERFAMILY PROTEIN"/>
    <property type="match status" value="1"/>
</dbReference>
<name>A0A1S2YGN1_CICAR</name>
<dbReference type="PaxDb" id="3827-XP_004504228.1"/>
<protein>
    <submittedName>
        <fullName evidence="2">Uncharacterized protein LOC101504618</fullName>
    </submittedName>
</protein>
<gene>
    <name evidence="2" type="primary">LOC101504618</name>
</gene>
<dbReference type="OrthoDB" id="786029at2759"/>
<organism evidence="1 2">
    <name type="scientific">Cicer arietinum</name>
    <name type="common">Chickpea</name>
    <name type="synonym">Garbanzo</name>
    <dbReference type="NCBI Taxonomy" id="3827"/>
    <lineage>
        <taxon>Eukaryota</taxon>
        <taxon>Viridiplantae</taxon>
        <taxon>Streptophyta</taxon>
        <taxon>Embryophyta</taxon>
        <taxon>Tracheophyta</taxon>
        <taxon>Spermatophyta</taxon>
        <taxon>Magnoliopsida</taxon>
        <taxon>eudicotyledons</taxon>
        <taxon>Gunneridae</taxon>
        <taxon>Pentapetalae</taxon>
        <taxon>rosids</taxon>
        <taxon>fabids</taxon>
        <taxon>Fabales</taxon>
        <taxon>Fabaceae</taxon>
        <taxon>Papilionoideae</taxon>
        <taxon>50 kb inversion clade</taxon>
        <taxon>NPAAA clade</taxon>
        <taxon>Hologalegina</taxon>
        <taxon>IRL clade</taxon>
        <taxon>Cicereae</taxon>
        <taxon>Cicer</taxon>
    </lineage>
</organism>
<dbReference type="CDD" id="cd00293">
    <property type="entry name" value="USP-like"/>
    <property type="match status" value="1"/>
</dbReference>
<proteinExistence type="predicted"/>
<keyword evidence="1" id="KW-1185">Reference proteome</keyword>
<dbReference type="GeneID" id="101504618"/>
<sequence>MSCCCSIWKCRFFNKPPYKKYHNIFYLYNTFPKFCFIWYKVIKLMASNNGSYKNTETSRKVMVVADPTRESAGALQYALCHAVMEQDELILLHVLENPNSWRNTLSTFLKMPSLGTSTTASMIDFGGGGGGGGGGDQGEGVVDFLEEMKKACMVSQPKLKVRVLKVEMDNGKDRANTILSHIINQGVHVVVIGQKRTLSSTLLGYKRPTGGSLKGIDTAEYLIQNTPYTSTCVAVQRKGQNGGYVLNTKTQRNFWLLA</sequence>
<dbReference type="Proteomes" id="UP000087171">
    <property type="component" value="Chromosome Ca6"/>
</dbReference>
<dbReference type="PANTHER" id="PTHR47867">
    <property type="entry name" value="ADENINE NUCLEOTIDE ALPHA HYDROLASES-LIKE SUPERFAMILY PROTEIN"/>
    <property type="match status" value="1"/>
</dbReference>
<dbReference type="SUPFAM" id="SSF52402">
    <property type="entry name" value="Adenine nucleotide alpha hydrolases-like"/>
    <property type="match status" value="1"/>
</dbReference>
<dbReference type="RefSeq" id="XP_004504228.2">
    <property type="nucleotide sequence ID" value="XM_004504171.3"/>
</dbReference>
<dbReference type="InterPro" id="IPR014729">
    <property type="entry name" value="Rossmann-like_a/b/a_fold"/>
</dbReference>
<reference evidence="2" key="2">
    <citation type="submission" date="2025-08" db="UniProtKB">
        <authorList>
            <consortium name="RefSeq"/>
        </authorList>
    </citation>
    <scope>IDENTIFICATION</scope>
    <source>
        <tissue evidence="2">Etiolated seedlings</tissue>
    </source>
</reference>
<reference evidence="1" key="1">
    <citation type="journal article" date="2013" name="Nat. Biotechnol.">
        <title>Draft genome sequence of chickpea (Cicer arietinum) provides a resource for trait improvement.</title>
        <authorList>
            <person name="Varshney R.K."/>
            <person name="Song C."/>
            <person name="Saxena R.K."/>
            <person name="Azam S."/>
            <person name="Yu S."/>
            <person name="Sharpe A.G."/>
            <person name="Cannon S."/>
            <person name="Baek J."/>
            <person name="Rosen B.D."/>
            <person name="Tar'an B."/>
            <person name="Millan T."/>
            <person name="Zhang X."/>
            <person name="Ramsay L.D."/>
            <person name="Iwata A."/>
            <person name="Wang Y."/>
            <person name="Nelson W."/>
            <person name="Farmer A.D."/>
            <person name="Gaur P.M."/>
            <person name="Soderlund C."/>
            <person name="Penmetsa R.V."/>
            <person name="Xu C."/>
            <person name="Bharti A.K."/>
            <person name="He W."/>
            <person name="Winter P."/>
            <person name="Zhao S."/>
            <person name="Hane J.K."/>
            <person name="Carrasquilla-Garcia N."/>
            <person name="Condie J.A."/>
            <person name="Upadhyaya H.D."/>
            <person name="Luo M.C."/>
            <person name="Thudi M."/>
            <person name="Gowda C.L."/>
            <person name="Singh N.P."/>
            <person name="Lichtenzveig J."/>
            <person name="Gali K.K."/>
            <person name="Rubio J."/>
            <person name="Nadarajan N."/>
            <person name="Dolezel J."/>
            <person name="Bansal K.C."/>
            <person name="Xu X."/>
            <person name="Edwards D."/>
            <person name="Zhang G."/>
            <person name="Kahl G."/>
            <person name="Gil J."/>
            <person name="Singh K.B."/>
            <person name="Datta S.K."/>
            <person name="Jackson S.A."/>
            <person name="Wang J."/>
            <person name="Cook D.R."/>
        </authorList>
    </citation>
    <scope>NUCLEOTIDE SEQUENCE [LARGE SCALE GENOMIC DNA]</scope>
    <source>
        <strain evidence="1">cv. CDC Frontier</strain>
    </source>
</reference>
<dbReference type="Gene3D" id="3.40.50.620">
    <property type="entry name" value="HUPs"/>
    <property type="match status" value="1"/>
</dbReference>
<accession>A0A1S2YGN1</accession>
<evidence type="ECO:0000313" key="1">
    <source>
        <dbReference type="Proteomes" id="UP000087171"/>
    </source>
</evidence>